<dbReference type="Gene3D" id="1.10.443.10">
    <property type="entry name" value="Intergrase catalytic core"/>
    <property type="match status" value="1"/>
</dbReference>
<dbReference type="InterPro" id="IPR002104">
    <property type="entry name" value="Integrase_catalytic"/>
</dbReference>
<dbReference type="KEGG" id="aqt:FN924_04235"/>
<dbReference type="InterPro" id="IPR013762">
    <property type="entry name" value="Integrase-like_cat_sf"/>
</dbReference>
<keyword evidence="4" id="KW-1185">Reference proteome</keyword>
<dbReference type="GO" id="GO:0006310">
    <property type="term" value="P:DNA recombination"/>
    <property type="evidence" value="ECO:0007669"/>
    <property type="project" value="UniProtKB-KW"/>
</dbReference>
<dbReference type="Pfam" id="PF00589">
    <property type="entry name" value="Phage_integrase"/>
    <property type="match status" value="1"/>
</dbReference>
<protein>
    <submittedName>
        <fullName evidence="3">Tyrosine-type recombinase/integrase</fullName>
    </submittedName>
</protein>
<dbReference type="GO" id="GO:0015074">
    <property type="term" value="P:DNA integration"/>
    <property type="evidence" value="ECO:0007669"/>
    <property type="project" value="InterPro"/>
</dbReference>
<dbReference type="PROSITE" id="PS51898">
    <property type="entry name" value="TYR_RECOMBINASE"/>
    <property type="match status" value="1"/>
</dbReference>
<evidence type="ECO:0000256" key="1">
    <source>
        <dbReference type="ARBA" id="ARBA00023172"/>
    </source>
</evidence>
<dbReference type="AlphaFoldDB" id="A0A516KDG6"/>
<reference evidence="3 4" key="1">
    <citation type="submission" date="2019-07" db="EMBL/GenBank/DDBJ databases">
        <authorList>
            <person name="Li J."/>
        </authorList>
    </citation>
    <scope>NUCLEOTIDE SEQUENCE [LARGE SCALE GENOMIC DNA]</scope>
    <source>
        <strain evidence="3 4">TKL69</strain>
    </source>
</reference>
<accession>A0A516KDG6</accession>
<dbReference type="OrthoDB" id="9803188at2"/>
<sequence length="122" mass="14162">MDEVTMSHFNNILSEKDTEHQLVFYSPHSKYKVIGNSIVNNLLRETLKELRITKPITVHGLRHTHASVLLYKKVSIQYVSERLGHSNIETTLNKYAHLIAELYEEDELKTVNIFNDINSIVK</sequence>
<evidence type="ECO:0000313" key="3">
    <source>
        <dbReference type="EMBL" id="QDP39453.1"/>
    </source>
</evidence>
<dbReference type="EMBL" id="CP041666">
    <property type="protein sequence ID" value="QDP39453.1"/>
    <property type="molecule type" value="Genomic_DNA"/>
</dbReference>
<proteinExistence type="predicted"/>
<gene>
    <name evidence="3" type="ORF">FN924_04235</name>
</gene>
<dbReference type="GO" id="GO:0003677">
    <property type="term" value="F:DNA binding"/>
    <property type="evidence" value="ECO:0007669"/>
    <property type="project" value="InterPro"/>
</dbReference>
<feature type="domain" description="Tyr recombinase" evidence="2">
    <location>
        <begin position="1"/>
        <end position="109"/>
    </location>
</feature>
<name>A0A516KDG6_9BACI</name>
<dbReference type="RefSeq" id="WP_143892203.1">
    <property type="nucleotide sequence ID" value="NZ_CP041666.1"/>
</dbReference>
<dbReference type="InterPro" id="IPR011010">
    <property type="entry name" value="DNA_brk_join_enz"/>
</dbReference>
<organism evidence="3 4">
    <name type="scientific">Radiobacillus deserti</name>
    <dbReference type="NCBI Taxonomy" id="2594883"/>
    <lineage>
        <taxon>Bacteria</taxon>
        <taxon>Bacillati</taxon>
        <taxon>Bacillota</taxon>
        <taxon>Bacilli</taxon>
        <taxon>Bacillales</taxon>
        <taxon>Bacillaceae</taxon>
        <taxon>Radiobacillus</taxon>
    </lineage>
</organism>
<dbReference type="SUPFAM" id="SSF56349">
    <property type="entry name" value="DNA breaking-rejoining enzymes"/>
    <property type="match status" value="1"/>
</dbReference>
<evidence type="ECO:0000313" key="4">
    <source>
        <dbReference type="Proteomes" id="UP000315215"/>
    </source>
</evidence>
<dbReference type="Proteomes" id="UP000315215">
    <property type="component" value="Chromosome"/>
</dbReference>
<evidence type="ECO:0000259" key="2">
    <source>
        <dbReference type="PROSITE" id="PS51898"/>
    </source>
</evidence>
<keyword evidence="1" id="KW-0233">DNA recombination</keyword>